<dbReference type="PANTHER" id="PTHR42929:SF1">
    <property type="entry name" value="INNER MEMBRANE ABC TRANSPORTER PERMEASE PROTEIN YDCU-RELATED"/>
    <property type="match status" value="1"/>
</dbReference>
<keyword evidence="11" id="KW-1185">Reference proteome</keyword>
<feature type="domain" description="ABC transmembrane type-1" evidence="9">
    <location>
        <begin position="85"/>
        <end position="291"/>
    </location>
</feature>
<keyword evidence="3" id="KW-0813">Transport</keyword>
<evidence type="ECO:0000256" key="3">
    <source>
        <dbReference type="ARBA" id="ARBA00022448"/>
    </source>
</evidence>
<keyword evidence="5 8" id="KW-0812">Transmembrane</keyword>
<comment type="similarity">
    <text evidence="2">Belongs to the binding-protein-dependent transport system permease family. CysTW subfamily.</text>
</comment>
<evidence type="ECO:0000256" key="8">
    <source>
        <dbReference type="SAM" id="Phobius"/>
    </source>
</evidence>
<dbReference type="AlphaFoldDB" id="A0A498R3Q6"/>
<evidence type="ECO:0000259" key="9">
    <source>
        <dbReference type="PROSITE" id="PS50928"/>
    </source>
</evidence>
<feature type="transmembrane region" description="Helical" evidence="8">
    <location>
        <begin position="165"/>
        <end position="193"/>
    </location>
</feature>
<evidence type="ECO:0000256" key="2">
    <source>
        <dbReference type="ARBA" id="ARBA00007069"/>
    </source>
</evidence>
<feature type="transmembrane region" description="Helical" evidence="8">
    <location>
        <begin position="34"/>
        <end position="57"/>
    </location>
</feature>
<organism evidence="10 11">
    <name type="scientific">Lucifera butyrica</name>
    <dbReference type="NCBI Taxonomy" id="1351585"/>
    <lineage>
        <taxon>Bacteria</taxon>
        <taxon>Bacillati</taxon>
        <taxon>Bacillota</taxon>
        <taxon>Negativicutes</taxon>
        <taxon>Veillonellales</taxon>
        <taxon>Veillonellaceae</taxon>
        <taxon>Lucifera</taxon>
    </lineage>
</organism>
<name>A0A498R3Q6_9FIRM</name>
<dbReference type="PROSITE" id="PS50928">
    <property type="entry name" value="ABC_TM1"/>
    <property type="match status" value="1"/>
</dbReference>
<keyword evidence="7 8" id="KW-0472">Membrane</keyword>
<evidence type="ECO:0000256" key="7">
    <source>
        <dbReference type="ARBA" id="ARBA00023136"/>
    </source>
</evidence>
<evidence type="ECO:0000256" key="1">
    <source>
        <dbReference type="ARBA" id="ARBA00004651"/>
    </source>
</evidence>
<dbReference type="SUPFAM" id="SSF161098">
    <property type="entry name" value="MetI-like"/>
    <property type="match status" value="1"/>
</dbReference>
<evidence type="ECO:0000313" key="11">
    <source>
        <dbReference type="Proteomes" id="UP000277811"/>
    </source>
</evidence>
<dbReference type="InterPro" id="IPR000515">
    <property type="entry name" value="MetI-like"/>
</dbReference>
<evidence type="ECO:0000313" key="10">
    <source>
        <dbReference type="EMBL" id="VBB05430.1"/>
    </source>
</evidence>
<dbReference type="PANTHER" id="PTHR42929">
    <property type="entry name" value="INNER MEMBRANE ABC TRANSPORTER PERMEASE PROTEIN YDCU-RELATED-RELATED"/>
    <property type="match status" value="1"/>
</dbReference>
<dbReference type="GO" id="GO:0055085">
    <property type="term" value="P:transmembrane transport"/>
    <property type="evidence" value="ECO:0007669"/>
    <property type="project" value="InterPro"/>
</dbReference>
<proteinExistence type="inferred from homology"/>
<feature type="transmembrane region" description="Helical" evidence="8">
    <location>
        <begin position="89"/>
        <end position="110"/>
    </location>
</feature>
<dbReference type="RefSeq" id="WP_122626417.1">
    <property type="nucleotide sequence ID" value="NZ_UPPP01000055.1"/>
</dbReference>
<feature type="transmembrane region" description="Helical" evidence="8">
    <location>
        <begin position="122"/>
        <end position="145"/>
    </location>
</feature>
<sequence length="308" mass="33388">MAGKCAEQTAITARPAFSFKQLPAISSLKRGGRWIPLFSFVILISAFEILPFCRMLLLSLEDPAGGLSLFHYSEVASHRFYLLALKNSFSLSLVSSLIGLSIGMAGASALTNLPESYRNHLLVLTNLTSNFAGVPLAFAFIVLLGTNGLMTLGLKAAGIPLYHYFTLYSWTGLTLIYIYFQVPLAIMLLYPSFLGLRPEWKDAVHNLGGTTFHYWFHVGLPAILPALTGTFSILFANAMGAYATAYALTSGNYNLAPLRIGSLVAGNVDLNPNLAAAIAVWLITGTLGIMFANQVLISLYQRRRSHGG</sequence>
<reference evidence="10 11" key="1">
    <citation type="submission" date="2018-06" db="EMBL/GenBank/DDBJ databases">
        <authorList>
            <person name="Strepis N."/>
        </authorList>
    </citation>
    <scope>NUCLEOTIDE SEQUENCE [LARGE SCALE GENOMIC DNA]</scope>
    <source>
        <strain evidence="10">LUCI</strain>
    </source>
</reference>
<feature type="transmembrane region" description="Helical" evidence="8">
    <location>
        <begin position="214"/>
        <end position="236"/>
    </location>
</feature>
<evidence type="ECO:0000256" key="6">
    <source>
        <dbReference type="ARBA" id="ARBA00022989"/>
    </source>
</evidence>
<protein>
    <recommendedName>
        <fullName evidence="9">ABC transmembrane type-1 domain-containing protein</fullName>
    </recommendedName>
</protein>
<keyword evidence="6 8" id="KW-1133">Transmembrane helix</keyword>
<feature type="transmembrane region" description="Helical" evidence="8">
    <location>
        <begin position="274"/>
        <end position="300"/>
    </location>
</feature>
<evidence type="ECO:0000256" key="4">
    <source>
        <dbReference type="ARBA" id="ARBA00022475"/>
    </source>
</evidence>
<comment type="subcellular location">
    <subcellularLocation>
        <location evidence="1">Cell membrane</location>
        <topology evidence="1">Multi-pass membrane protein</topology>
    </subcellularLocation>
</comment>
<keyword evidence="4" id="KW-1003">Cell membrane</keyword>
<dbReference type="EMBL" id="UPPP01000055">
    <property type="protein sequence ID" value="VBB05430.1"/>
    <property type="molecule type" value="Genomic_DNA"/>
</dbReference>
<dbReference type="Gene3D" id="1.10.3720.10">
    <property type="entry name" value="MetI-like"/>
    <property type="match status" value="1"/>
</dbReference>
<dbReference type="OrthoDB" id="8404154at2"/>
<gene>
    <name evidence="10" type="ORF">LUCI_0639</name>
</gene>
<dbReference type="Proteomes" id="UP000277811">
    <property type="component" value="Unassembled WGS sequence"/>
</dbReference>
<dbReference type="GO" id="GO:0005886">
    <property type="term" value="C:plasma membrane"/>
    <property type="evidence" value="ECO:0007669"/>
    <property type="project" value="UniProtKB-SubCell"/>
</dbReference>
<dbReference type="InterPro" id="IPR035906">
    <property type="entry name" value="MetI-like_sf"/>
</dbReference>
<accession>A0A498R3Q6</accession>
<dbReference type="CDD" id="cd06261">
    <property type="entry name" value="TM_PBP2"/>
    <property type="match status" value="1"/>
</dbReference>
<evidence type="ECO:0000256" key="5">
    <source>
        <dbReference type="ARBA" id="ARBA00022692"/>
    </source>
</evidence>